<reference evidence="1 2" key="1">
    <citation type="submission" date="2018-06" db="EMBL/GenBank/DDBJ databases">
        <title>A transcriptomic atlas of mushroom development highlights an independent origin of complex multicellularity.</title>
        <authorList>
            <consortium name="DOE Joint Genome Institute"/>
            <person name="Krizsan K."/>
            <person name="Almasi E."/>
            <person name="Merenyi Z."/>
            <person name="Sahu N."/>
            <person name="Viragh M."/>
            <person name="Koszo T."/>
            <person name="Mondo S."/>
            <person name="Kiss B."/>
            <person name="Balint B."/>
            <person name="Kues U."/>
            <person name="Barry K."/>
            <person name="Hegedus J.C."/>
            <person name="Henrissat B."/>
            <person name="Johnson J."/>
            <person name="Lipzen A."/>
            <person name="Ohm R."/>
            <person name="Nagy I."/>
            <person name="Pangilinan J."/>
            <person name="Yan J."/>
            <person name="Xiong Y."/>
            <person name="Grigoriev I.V."/>
            <person name="Hibbett D.S."/>
            <person name="Nagy L.G."/>
        </authorList>
    </citation>
    <scope>NUCLEOTIDE SEQUENCE [LARGE SCALE GENOMIC DNA]</scope>
    <source>
        <strain evidence="1 2">SZMC22713</strain>
    </source>
</reference>
<name>A0A4Y7Q1U2_9AGAM</name>
<evidence type="ECO:0000313" key="1">
    <source>
        <dbReference type="EMBL" id="TDL21614.1"/>
    </source>
</evidence>
<keyword evidence="2" id="KW-1185">Reference proteome</keyword>
<protein>
    <submittedName>
        <fullName evidence="1">Uncharacterized protein</fullName>
    </submittedName>
</protein>
<dbReference type="Proteomes" id="UP000294933">
    <property type="component" value="Unassembled WGS sequence"/>
</dbReference>
<sequence length="91" mass="10292">MSADSASRVIKQHPSIDFLALPNPNSCVTLSPPIKLLSTQRSSRAPKYLQPTTTSSQTNMNRIAPVYGAVYFGGTLARFYKRFQWRDTERR</sequence>
<proteinExistence type="predicted"/>
<organism evidence="1 2">
    <name type="scientific">Rickenella mellea</name>
    <dbReference type="NCBI Taxonomy" id="50990"/>
    <lineage>
        <taxon>Eukaryota</taxon>
        <taxon>Fungi</taxon>
        <taxon>Dikarya</taxon>
        <taxon>Basidiomycota</taxon>
        <taxon>Agaricomycotina</taxon>
        <taxon>Agaricomycetes</taxon>
        <taxon>Hymenochaetales</taxon>
        <taxon>Rickenellaceae</taxon>
        <taxon>Rickenella</taxon>
    </lineage>
</organism>
<dbReference type="VEuPathDB" id="FungiDB:BD410DRAFT_285565"/>
<accession>A0A4Y7Q1U2</accession>
<evidence type="ECO:0000313" key="2">
    <source>
        <dbReference type="Proteomes" id="UP000294933"/>
    </source>
</evidence>
<dbReference type="AlphaFoldDB" id="A0A4Y7Q1U2"/>
<dbReference type="EMBL" id="ML170179">
    <property type="protein sequence ID" value="TDL21614.1"/>
    <property type="molecule type" value="Genomic_DNA"/>
</dbReference>
<gene>
    <name evidence="1" type="ORF">BD410DRAFT_285565</name>
</gene>